<keyword evidence="2" id="KW-1185">Reference proteome</keyword>
<organism evidence="1 2">
    <name type="scientific">Linum trigynum</name>
    <dbReference type="NCBI Taxonomy" id="586398"/>
    <lineage>
        <taxon>Eukaryota</taxon>
        <taxon>Viridiplantae</taxon>
        <taxon>Streptophyta</taxon>
        <taxon>Embryophyta</taxon>
        <taxon>Tracheophyta</taxon>
        <taxon>Spermatophyta</taxon>
        <taxon>Magnoliopsida</taxon>
        <taxon>eudicotyledons</taxon>
        <taxon>Gunneridae</taxon>
        <taxon>Pentapetalae</taxon>
        <taxon>rosids</taxon>
        <taxon>fabids</taxon>
        <taxon>Malpighiales</taxon>
        <taxon>Linaceae</taxon>
        <taxon>Linum</taxon>
    </lineage>
</organism>
<dbReference type="Proteomes" id="UP001497516">
    <property type="component" value="Chromosome 9"/>
</dbReference>
<evidence type="ECO:0000313" key="2">
    <source>
        <dbReference type="Proteomes" id="UP001497516"/>
    </source>
</evidence>
<accession>A0AAV2GSY0</accession>
<sequence>MLGTSLVAWKAKKQETVAKSSSEVEDRALSKLASKVVWLKVFLQELGVPRTARPWCFYDNRSNIHVAENLVFHKPTKHIEVYCHFIRHHFQSKLITLDHVVIKVFVVDLFTKALRRR</sequence>
<protein>
    <submittedName>
        <fullName evidence="1">Uncharacterized protein</fullName>
    </submittedName>
</protein>
<dbReference type="PANTHER" id="PTHR11439">
    <property type="entry name" value="GAG-POL-RELATED RETROTRANSPOSON"/>
    <property type="match status" value="1"/>
</dbReference>
<dbReference type="EMBL" id="OZ034822">
    <property type="protein sequence ID" value="CAL1413581.1"/>
    <property type="molecule type" value="Genomic_DNA"/>
</dbReference>
<evidence type="ECO:0000313" key="1">
    <source>
        <dbReference type="EMBL" id="CAL1413581.1"/>
    </source>
</evidence>
<gene>
    <name evidence="1" type="ORF">LTRI10_LOCUS52803</name>
</gene>
<dbReference type="CDD" id="cd09272">
    <property type="entry name" value="RNase_HI_RT_Ty1"/>
    <property type="match status" value="1"/>
</dbReference>
<reference evidence="1 2" key="1">
    <citation type="submission" date="2024-04" db="EMBL/GenBank/DDBJ databases">
        <authorList>
            <person name="Fracassetti M."/>
        </authorList>
    </citation>
    <scope>NUCLEOTIDE SEQUENCE [LARGE SCALE GENOMIC DNA]</scope>
</reference>
<dbReference type="AlphaFoldDB" id="A0AAV2GSY0"/>
<name>A0AAV2GSY0_9ROSI</name>
<dbReference type="PANTHER" id="PTHR11439:SF470">
    <property type="entry name" value="CYSTEINE-RICH RLK (RECEPTOR-LIKE PROTEIN KINASE) 8"/>
    <property type="match status" value="1"/>
</dbReference>
<proteinExistence type="predicted"/>